<dbReference type="RefSeq" id="WP_179507920.1">
    <property type="nucleotide sequence ID" value="NZ_JACCBY010000001.1"/>
</dbReference>
<protein>
    <submittedName>
        <fullName evidence="1">Uncharacterized protein</fullName>
    </submittedName>
</protein>
<gene>
    <name evidence="1" type="ORF">HD841_001253</name>
</gene>
<proteinExistence type="predicted"/>
<organism evidence="1 2">
    <name type="scientific">Sphingomonas melonis</name>
    <dbReference type="NCBI Taxonomy" id="152682"/>
    <lineage>
        <taxon>Bacteria</taxon>
        <taxon>Pseudomonadati</taxon>
        <taxon>Pseudomonadota</taxon>
        <taxon>Alphaproteobacteria</taxon>
        <taxon>Sphingomonadales</taxon>
        <taxon>Sphingomonadaceae</taxon>
        <taxon>Sphingomonas</taxon>
    </lineage>
</organism>
<dbReference type="AlphaFoldDB" id="A0A7Y9FLH9"/>
<sequence>MQMSADMEFYIRRERQERQLADRARDTDGRRVHLELARCYAQLIADSGGATATASPDHA</sequence>
<dbReference type="Proteomes" id="UP000517753">
    <property type="component" value="Unassembled WGS sequence"/>
</dbReference>
<comment type="caution">
    <text evidence="1">The sequence shown here is derived from an EMBL/GenBank/DDBJ whole genome shotgun (WGS) entry which is preliminary data.</text>
</comment>
<dbReference type="EMBL" id="JACCBY010000001">
    <property type="protein sequence ID" value="NYD89484.1"/>
    <property type="molecule type" value="Genomic_DNA"/>
</dbReference>
<keyword evidence="2" id="KW-1185">Reference proteome</keyword>
<evidence type="ECO:0000313" key="1">
    <source>
        <dbReference type="EMBL" id="NYD89484.1"/>
    </source>
</evidence>
<evidence type="ECO:0000313" key="2">
    <source>
        <dbReference type="Proteomes" id="UP000517753"/>
    </source>
</evidence>
<name>A0A7Y9FLH9_9SPHN</name>
<accession>A0A7Y9FLH9</accession>
<reference evidence="1 2" key="1">
    <citation type="submission" date="2020-08" db="EMBL/GenBank/DDBJ databases">
        <title>The Agave Microbiome: Exploring the role of microbial communities in plant adaptations to desert environments.</title>
        <authorList>
            <person name="Partida-Martinez L.P."/>
        </authorList>
    </citation>
    <scope>NUCLEOTIDE SEQUENCE [LARGE SCALE GENOMIC DNA]</scope>
    <source>
        <strain evidence="1 2">AS2.3</strain>
    </source>
</reference>